<comment type="similarity">
    <text evidence="1">Belongs to the actin family.</text>
</comment>
<dbReference type="Proteomes" id="UP000267251">
    <property type="component" value="Unassembled WGS sequence"/>
</dbReference>
<dbReference type="SMART" id="SM00268">
    <property type="entry name" value="ACTIN"/>
    <property type="match status" value="1"/>
</dbReference>
<feature type="region of interest" description="Disordered" evidence="2">
    <location>
        <begin position="470"/>
        <end position="499"/>
    </location>
</feature>
<accession>A0A4P9Y0M7</accession>
<feature type="compositionally biased region" description="Basic and acidic residues" evidence="2">
    <location>
        <begin position="490"/>
        <end position="499"/>
    </location>
</feature>
<dbReference type="CDD" id="cd10207">
    <property type="entry name" value="ASKHA_NBD_Arp10"/>
    <property type="match status" value="1"/>
</dbReference>
<sequence length="499" mass="54764">MFTPPISRSSTSSRSSATAGYGVSSYGPSSPAPSSPSLASSLLSSSLGTSPLTNTLSSSVRRHSIYGTEDRIVLDLGSFYLKCGFSGEPRPRHILQVSGQVQDHQRTGACDEACRKEGLFSPLHDIAIEEEDLPRLEAALKHHLFRMYYQLLLTDPRQRKVIVCERPLWPMPLKKLLMRLLFDHFQVPSISFAPSHLLSLMTTGSTKGLVIDCGHLETTILPVFDARPLFPYVASTVRAGKFLSKRLRRLLLTYASVSTHGRPIVESMLTDEAVEEIKTRLLFASPFRPMRGASDNSGAGEDEDEDGMGDSGENWMRDTSAATDVEIRLRTSSGESLDLLIPGWVRERAAECLFDGDEDAPSITQIVLDTLLRLPIDLRMPMAENLLLAGGTAQLPNFQSRLHQDLIRTLQEDREVQGKYASLSALVDTLLFVDGRDEQIRVFQPSCRAWVGGSLVGAVKTNGPEVTRAQYDGTVPDWLASPPTPPSDGPGREEGAGER</sequence>
<dbReference type="InterPro" id="IPR004000">
    <property type="entry name" value="Actin"/>
</dbReference>
<dbReference type="Gene3D" id="3.30.420.40">
    <property type="match status" value="2"/>
</dbReference>
<dbReference type="OrthoDB" id="337660at2759"/>
<dbReference type="EMBL" id="KZ988383">
    <property type="protein sequence ID" value="RKP12315.1"/>
    <property type="molecule type" value="Genomic_DNA"/>
</dbReference>
<dbReference type="PANTHER" id="PTHR11937">
    <property type="entry name" value="ACTIN"/>
    <property type="match status" value="1"/>
</dbReference>
<evidence type="ECO:0000313" key="3">
    <source>
        <dbReference type="EMBL" id="RKP12315.1"/>
    </source>
</evidence>
<dbReference type="SUPFAM" id="SSF53067">
    <property type="entry name" value="Actin-like ATPase domain"/>
    <property type="match status" value="2"/>
</dbReference>
<keyword evidence="4" id="KW-1185">Reference proteome</keyword>
<name>A0A4P9Y0M7_9FUNG</name>
<organism evidence="3 4">
    <name type="scientific">Piptocephalis cylindrospora</name>
    <dbReference type="NCBI Taxonomy" id="1907219"/>
    <lineage>
        <taxon>Eukaryota</taxon>
        <taxon>Fungi</taxon>
        <taxon>Fungi incertae sedis</taxon>
        <taxon>Zoopagomycota</taxon>
        <taxon>Zoopagomycotina</taxon>
        <taxon>Zoopagomycetes</taxon>
        <taxon>Zoopagales</taxon>
        <taxon>Piptocephalidaceae</taxon>
        <taxon>Piptocephalis</taxon>
    </lineage>
</organism>
<dbReference type="AlphaFoldDB" id="A0A4P9Y0M7"/>
<gene>
    <name evidence="3" type="ORF">BJ684DRAFT_21135</name>
</gene>
<feature type="compositionally biased region" description="Low complexity" evidence="2">
    <location>
        <begin position="7"/>
        <end position="29"/>
    </location>
</feature>
<feature type="region of interest" description="Disordered" evidence="2">
    <location>
        <begin position="1"/>
        <end position="40"/>
    </location>
</feature>
<protein>
    <submittedName>
        <fullName evidence="3">Actin family</fullName>
    </submittedName>
</protein>
<dbReference type="InterPro" id="IPR043129">
    <property type="entry name" value="ATPase_NBD"/>
</dbReference>
<evidence type="ECO:0000256" key="1">
    <source>
        <dbReference type="RuleBase" id="RU000487"/>
    </source>
</evidence>
<dbReference type="Gene3D" id="3.90.640.10">
    <property type="entry name" value="Actin, Chain A, domain 4"/>
    <property type="match status" value="1"/>
</dbReference>
<feature type="region of interest" description="Disordered" evidence="2">
    <location>
        <begin position="289"/>
        <end position="314"/>
    </location>
</feature>
<evidence type="ECO:0000313" key="4">
    <source>
        <dbReference type="Proteomes" id="UP000267251"/>
    </source>
</evidence>
<reference evidence="4" key="1">
    <citation type="journal article" date="2018" name="Nat. Microbiol.">
        <title>Leveraging single-cell genomics to expand the fungal tree of life.</title>
        <authorList>
            <person name="Ahrendt S.R."/>
            <person name="Quandt C.A."/>
            <person name="Ciobanu D."/>
            <person name="Clum A."/>
            <person name="Salamov A."/>
            <person name="Andreopoulos B."/>
            <person name="Cheng J.F."/>
            <person name="Woyke T."/>
            <person name="Pelin A."/>
            <person name="Henrissat B."/>
            <person name="Reynolds N.K."/>
            <person name="Benny G.L."/>
            <person name="Smith M.E."/>
            <person name="James T.Y."/>
            <person name="Grigoriev I.V."/>
        </authorList>
    </citation>
    <scope>NUCLEOTIDE SEQUENCE [LARGE SCALE GENOMIC DNA]</scope>
</reference>
<dbReference type="Pfam" id="PF00022">
    <property type="entry name" value="Actin"/>
    <property type="match status" value="2"/>
</dbReference>
<proteinExistence type="inferred from homology"/>
<evidence type="ECO:0000256" key="2">
    <source>
        <dbReference type="SAM" id="MobiDB-lite"/>
    </source>
</evidence>